<dbReference type="PROSITE" id="PS00624">
    <property type="entry name" value="GMC_OXRED_2"/>
    <property type="match status" value="1"/>
</dbReference>
<evidence type="ECO:0000259" key="5">
    <source>
        <dbReference type="PROSITE" id="PS00623"/>
    </source>
</evidence>
<feature type="signal peptide" evidence="4">
    <location>
        <begin position="1"/>
        <end position="22"/>
    </location>
</feature>
<dbReference type="PROSITE" id="PS00623">
    <property type="entry name" value="GMC_OXRED_1"/>
    <property type="match status" value="1"/>
</dbReference>
<dbReference type="Gene3D" id="2.60.40.1210">
    <property type="entry name" value="Cellobiose dehydrogenase, cytochrome domain"/>
    <property type="match status" value="1"/>
</dbReference>
<evidence type="ECO:0000256" key="1">
    <source>
        <dbReference type="ARBA" id="ARBA00010790"/>
    </source>
</evidence>
<keyword evidence="4" id="KW-0732">Signal</keyword>
<comment type="similarity">
    <text evidence="1 2">Belongs to the GMC oxidoreductase family.</text>
</comment>
<keyword evidence="2" id="KW-0285">Flavoprotein</keyword>
<reference evidence="7" key="1">
    <citation type="journal article" date="2021" name="Nat. Commun.">
        <title>Genetic determinants of endophytism in the Arabidopsis root mycobiome.</title>
        <authorList>
            <person name="Mesny F."/>
            <person name="Miyauchi S."/>
            <person name="Thiergart T."/>
            <person name="Pickel B."/>
            <person name="Atanasova L."/>
            <person name="Karlsson M."/>
            <person name="Huettel B."/>
            <person name="Barry K.W."/>
            <person name="Haridas S."/>
            <person name="Chen C."/>
            <person name="Bauer D."/>
            <person name="Andreopoulos W."/>
            <person name="Pangilinan J."/>
            <person name="LaButti K."/>
            <person name="Riley R."/>
            <person name="Lipzen A."/>
            <person name="Clum A."/>
            <person name="Drula E."/>
            <person name="Henrissat B."/>
            <person name="Kohler A."/>
            <person name="Grigoriev I.V."/>
            <person name="Martin F.M."/>
            <person name="Hacquard S."/>
        </authorList>
    </citation>
    <scope>NUCLEOTIDE SEQUENCE</scope>
    <source>
        <strain evidence="7">MPI-CAGE-CH-0243</strain>
    </source>
</reference>
<dbReference type="PANTHER" id="PTHR47190">
    <property type="entry name" value="DEHYDROGENASE, PUTATIVE-RELATED"/>
    <property type="match status" value="1"/>
</dbReference>
<sequence length="895" mass="93119">MSRSLFLSAALWTLQATAQVAAPYTDDVSGIKFLGIQHSSGFRTGIAIPENPTTDFIGQIVAPAGGWGSFSLGGSMRNNLLVTAWPNGEEIVSSFRKATGYTSPPVVTGDFTLSTIPSGTYINDTAYSYTFLCSNCLGTADEGKLALTDASANSVVAWALSTDPVTTPASDSSVLSYHAAGFGLFGVTAADAASAEFETWAATAVAGTAPGNSTTPIGGGGSTNGTVGGNTTATISNSTYDYIVAGGGIAGIVAAQRLAESGASVLLLERGGASLASTGNTDTLAWNSSVTMYDVPGFAYYLSTVGKPAFCTDTADQAGCLLGGGSMVNALMFVPPQDRDFDDKWPQGWKSADVASAASRVWALNPGQTYGSEDGTRYNNEAYEVLSQFFGSNGFTHTDAIEKPNEKVDVYSFPPWNIIDGLRAGPVRTYLPLAQAMSNFKLQLNTQVLRAVREGSAVTGVETLDSTGKRVIYNVKAGGKVILAAGSLSTPRILYNSGIGPAEQLQTVASGNTGISLPAQADWIELPVGTEIKDHVIFTLKFNTKGSLPALASTKFTQPDLTTADLFAQGSGLLAQSGQRLNFWTSVNTTSGEEVFIQGTCNGPANNTVQMKVYLTHGLTSTGSLGITADGATELTSDPWMKTDTDKEAITTFFDRLLEMTRQPNSTLSLQGTNGNVTGADLISSFVTASHYVGSAKMGTKGEAGVVVDTDTKVYGTDNLFVVDASMHPDLPTGNTQAIVMVAAEAAAARILALGTSSANETGIAQPNGTGAPAPLPIGTGSPAPGFTEVPTGAIPTASPTSLPAPSQETQRPGRGGENRPERPNRPNRGAKGRQSSTTLVTPTPTPTSVRGSYGGSYRRNAAARVPVSPNTFDDEATVWERSQKERASYLDYAY</sequence>
<dbReference type="PANTHER" id="PTHR47190:SF4">
    <property type="entry name" value="DEHYDROGENASE, PUTATIVE-RELATED"/>
    <property type="match status" value="1"/>
</dbReference>
<dbReference type="SUPFAM" id="SSF49344">
    <property type="entry name" value="CBD9-like"/>
    <property type="match status" value="1"/>
</dbReference>
<protein>
    <recommendedName>
        <fullName evidence="5 6">Glucose-methanol-choline oxidoreductase N-terminal domain-containing protein</fullName>
    </recommendedName>
</protein>
<accession>A0A9P9DIC7</accession>
<dbReference type="Pfam" id="PF16010">
    <property type="entry name" value="CDH-cyt"/>
    <property type="match status" value="1"/>
</dbReference>
<evidence type="ECO:0000259" key="6">
    <source>
        <dbReference type="PROSITE" id="PS00624"/>
    </source>
</evidence>
<evidence type="ECO:0000313" key="7">
    <source>
        <dbReference type="EMBL" id="KAH7119788.1"/>
    </source>
</evidence>
<feature type="region of interest" description="Disordered" evidence="3">
    <location>
        <begin position="763"/>
        <end position="863"/>
    </location>
</feature>
<evidence type="ECO:0000256" key="4">
    <source>
        <dbReference type="SAM" id="SignalP"/>
    </source>
</evidence>
<evidence type="ECO:0000256" key="2">
    <source>
        <dbReference type="RuleBase" id="RU003968"/>
    </source>
</evidence>
<gene>
    <name evidence="7" type="ORF">B0J11DRAFT_70410</name>
</gene>
<organism evidence="7 8">
    <name type="scientific">Dendryphion nanum</name>
    <dbReference type="NCBI Taxonomy" id="256645"/>
    <lineage>
        <taxon>Eukaryota</taxon>
        <taxon>Fungi</taxon>
        <taxon>Dikarya</taxon>
        <taxon>Ascomycota</taxon>
        <taxon>Pezizomycotina</taxon>
        <taxon>Dothideomycetes</taxon>
        <taxon>Pleosporomycetidae</taxon>
        <taxon>Pleosporales</taxon>
        <taxon>Torulaceae</taxon>
        <taxon>Dendryphion</taxon>
    </lineage>
</organism>
<dbReference type="Proteomes" id="UP000700596">
    <property type="component" value="Unassembled WGS sequence"/>
</dbReference>
<dbReference type="Gene3D" id="3.30.410.10">
    <property type="entry name" value="Cholesterol Oxidase, domain 2"/>
    <property type="match status" value="1"/>
</dbReference>
<dbReference type="Pfam" id="PF05199">
    <property type="entry name" value="GMC_oxred_C"/>
    <property type="match status" value="1"/>
</dbReference>
<dbReference type="InterPro" id="IPR053208">
    <property type="entry name" value="GMC_Oxidoreductase_CD"/>
</dbReference>
<feature type="compositionally biased region" description="Low complexity" evidence="3">
    <location>
        <begin position="796"/>
        <end position="807"/>
    </location>
</feature>
<dbReference type="Gene3D" id="3.50.50.60">
    <property type="entry name" value="FAD/NAD(P)-binding domain"/>
    <property type="match status" value="1"/>
</dbReference>
<dbReference type="InterPro" id="IPR007867">
    <property type="entry name" value="GMC_OxRtase_C"/>
</dbReference>
<dbReference type="EMBL" id="JAGMWT010000011">
    <property type="protein sequence ID" value="KAH7119788.1"/>
    <property type="molecule type" value="Genomic_DNA"/>
</dbReference>
<dbReference type="SUPFAM" id="SSF51905">
    <property type="entry name" value="FAD/NAD(P)-binding domain"/>
    <property type="match status" value="1"/>
</dbReference>
<dbReference type="GO" id="GO:0050660">
    <property type="term" value="F:flavin adenine dinucleotide binding"/>
    <property type="evidence" value="ECO:0007669"/>
    <property type="project" value="InterPro"/>
</dbReference>
<feature type="compositionally biased region" description="Low complexity" evidence="3">
    <location>
        <begin position="836"/>
        <end position="850"/>
    </location>
</feature>
<feature type="chain" id="PRO_5040422798" description="Glucose-methanol-choline oxidoreductase N-terminal domain-containing protein" evidence="4">
    <location>
        <begin position="23"/>
        <end position="895"/>
    </location>
</feature>
<feature type="domain" description="Glucose-methanol-choline oxidoreductase N-terminal" evidence="5">
    <location>
        <begin position="319"/>
        <end position="342"/>
    </location>
</feature>
<comment type="caution">
    <text evidence="7">The sequence shown here is derived from an EMBL/GenBank/DDBJ whole genome shotgun (WGS) entry which is preliminary data.</text>
</comment>
<dbReference type="GO" id="GO:0016614">
    <property type="term" value="F:oxidoreductase activity, acting on CH-OH group of donors"/>
    <property type="evidence" value="ECO:0007669"/>
    <property type="project" value="InterPro"/>
</dbReference>
<proteinExistence type="inferred from homology"/>
<feature type="domain" description="Glucose-methanol-choline oxidoreductase N-terminal" evidence="6">
    <location>
        <begin position="486"/>
        <end position="500"/>
    </location>
</feature>
<keyword evidence="8" id="KW-1185">Reference proteome</keyword>
<dbReference type="OrthoDB" id="413885at2759"/>
<name>A0A9P9DIC7_9PLEO</name>
<dbReference type="Pfam" id="PF00732">
    <property type="entry name" value="GMC_oxred_N"/>
    <property type="match status" value="1"/>
</dbReference>
<dbReference type="AlphaFoldDB" id="A0A9P9DIC7"/>
<dbReference type="CDD" id="cd09630">
    <property type="entry name" value="CDH_like_cytochrome"/>
    <property type="match status" value="1"/>
</dbReference>
<evidence type="ECO:0000256" key="3">
    <source>
        <dbReference type="SAM" id="MobiDB-lite"/>
    </source>
</evidence>
<dbReference type="InterPro" id="IPR036188">
    <property type="entry name" value="FAD/NAD-bd_sf"/>
</dbReference>
<dbReference type="InterPro" id="IPR015920">
    <property type="entry name" value="Cellobiose_DH-like_cyt"/>
</dbReference>
<dbReference type="SUPFAM" id="SSF54373">
    <property type="entry name" value="FAD-linked reductases, C-terminal domain"/>
    <property type="match status" value="1"/>
</dbReference>
<keyword evidence="2" id="KW-0274">FAD</keyword>
<feature type="compositionally biased region" description="Basic and acidic residues" evidence="3">
    <location>
        <begin position="815"/>
        <end position="825"/>
    </location>
</feature>
<evidence type="ECO:0000313" key="8">
    <source>
        <dbReference type="Proteomes" id="UP000700596"/>
    </source>
</evidence>
<dbReference type="InterPro" id="IPR000172">
    <property type="entry name" value="GMC_OxRdtase_N"/>
</dbReference>